<name>A0ABW8ALX1_9ACTN</name>
<keyword evidence="2" id="KW-1133">Transmembrane helix</keyword>
<evidence type="ECO:0000313" key="3">
    <source>
        <dbReference type="EMBL" id="MFI7586973.1"/>
    </source>
</evidence>
<feature type="transmembrane region" description="Helical" evidence="2">
    <location>
        <begin position="10"/>
        <end position="28"/>
    </location>
</feature>
<sequence>MGRHRARIRLYVAVGFLATSAVMFGLAASYGWQLAASFGTSSLVSGFGSLYWWRFPPEESRTRRAAEEIKAENLARLREIEAEDRRRIASRVRPLGGRSASNSGAGRPPR</sequence>
<dbReference type="RefSeq" id="WP_398277718.1">
    <property type="nucleotide sequence ID" value="NZ_JBITLV010000002.1"/>
</dbReference>
<keyword evidence="4" id="KW-1185">Reference proteome</keyword>
<gene>
    <name evidence="3" type="ORF">ACIB24_07845</name>
</gene>
<evidence type="ECO:0000256" key="1">
    <source>
        <dbReference type="SAM" id="MobiDB-lite"/>
    </source>
</evidence>
<feature type="transmembrane region" description="Helical" evidence="2">
    <location>
        <begin position="34"/>
        <end position="53"/>
    </location>
</feature>
<keyword evidence="2" id="KW-0472">Membrane</keyword>
<comment type="caution">
    <text evidence="3">The sequence shown here is derived from an EMBL/GenBank/DDBJ whole genome shotgun (WGS) entry which is preliminary data.</text>
</comment>
<proteinExistence type="predicted"/>
<evidence type="ECO:0000256" key="2">
    <source>
        <dbReference type="SAM" id="Phobius"/>
    </source>
</evidence>
<keyword evidence="2" id="KW-0812">Transmembrane</keyword>
<feature type="compositionally biased region" description="Low complexity" evidence="1">
    <location>
        <begin position="96"/>
        <end position="110"/>
    </location>
</feature>
<evidence type="ECO:0000313" key="4">
    <source>
        <dbReference type="Proteomes" id="UP001612915"/>
    </source>
</evidence>
<organism evidence="3 4">
    <name type="scientific">Spongisporangium articulatum</name>
    <dbReference type="NCBI Taxonomy" id="3362603"/>
    <lineage>
        <taxon>Bacteria</taxon>
        <taxon>Bacillati</taxon>
        <taxon>Actinomycetota</taxon>
        <taxon>Actinomycetes</taxon>
        <taxon>Kineosporiales</taxon>
        <taxon>Kineosporiaceae</taxon>
        <taxon>Spongisporangium</taxon>
    </lineage>
</organism>
<accession>A0ABW8ALX1</accession>
<dbReference type="EMBL" id="JBITLV010000002">
    <property type="protein sequence ID" value="MFI7586973.1"/>
    <property type="molecule type" value="Genomic_DNA"/>
</dbReference>
<protein>
    <submittedName>
        <fullName evidence="3">Uncharacterized protein</fullName>
    </submittedName>
</protein>
<reference evidence="3 4" key="1">
    <citation type="submission" date="2024-10" db="EMBL/GenBank/DDBJ databases">
        <title>The Natural Products Discovery Center: Release of the First 8490 Sequenced Strains for Exploring Actinobacteria Biosynthetic Diversity.</title>
        <authorList>
            <person name="Kalkreuter E."/>
            <person name="Kautsar S.A."/>
            <person name="Yang D."/>
            <person name="Bader C.D."/>
            <person name="Teijaro C.N."/>
            <person name="Fluegel L."/>
            <person name="Davis C.M."/>
            <person name="Simpson J.R."/>
            <person name="Lauterbach L."/>
            <person name="Steele A.D."/>
            <person name="Gui C."/>
            <person name="Meng S."/>
            <person name="Li G."/>
            <person name="Viehrig K."/>
            <person name="Ye F."/>
            <person name="Su P."/>
            <person name="Kiefer A.F."/>
            <person name="Nichols A."/>
            <person name="Cepeda A.J."/>
            <person name="Yan W."/>
            <person name="Fan B."/>
            <person name="Jiang Y."/>
            <person name="Adhikari A."/>
            <person name="Zheng C.-J."/>
            <person name="Schuster L."/>
            <person name="Cowan T.M."/>
            <person name="Smanski M.J."/>
            <person name="Chevrette M.G."/>
            <person name="De Carvalho L.P.S."/>
            <person name="Shen B."/>
        </authorList>
    </citation>
    <scope>NUCLEOTIDE SEQUENCE [LARGE SCALE GENOMIC DNA]</scope>
    <source>
        <strain evidence="3 4">NPDC049639</strain>
    </source>
</reference>
<feature type="region of interest" description="Disordered" evidence="1">
    <location>
        <begin position="91"/>
        <end position="110"/>
    </location>
</feature>
<dbReference type="Proteomes" id="UP001612915">
    <property type="component" value="Unassembled WGS sequence"/>
</dbReference>